<proteinExistence type="predicted"/>
<evidence type="ECO:0000313" key="2">
    <source>
        <dbReference type="Proteomes" id="UP000238655"/>
    </source>
</evidence>
<comment type="caution">
    <text evidence="1">The sequence shown here is derived from an EMBL/GenBank/DDBJ whole genome shotgun (WGS) entry which is preliminary data.</text>
</comment>
<evidence type="ECO:0000313" key="1">
    <source>
        <dbReference type="EMBL" id="POZ84931.1"/>
    </source>
</evidence>
<dbReference type="Proteomes" id="UP000238655">
    <property type="component" value="Chromosome 1"/>
</dbReference>
<sequence>MWPRASSSRRAQRKTSITRFTLPLPRKRKMQIVKTWCVTVLVSVLAGGSAAAFSRPSAQDCLTQAEVRQMDRDFWATFPSPDGFAAYAAPKFSLGTNITELSRSLAATTSGPARARAVATFLAQHPDVFGTFKNAHDAAYVYYPGRDHSPDAVLTSSTFPVGQCVSEFNYSIDTSRARCEAGQRIRAYSLSFIKDKGRVMLQTGVLGLDACN</sequence>
<dbReference type="AlphaFoldDB" id="A0A2S5E0Q8"/>
<name>A0A2S5E0Q8_9BURK</name>
<organism evidence="1 2">
    <name type="scientific">Burkholderia contaminans</name>
    <dbReference type="NCBI Taxonomy" id="488447"/>
    <lineage>
        <taxon>Bacteria</taxon>
        <taxon>Pseudomonadati</taxon>
        <taxon>Pseudomonadota</taxon>
        <taxon>Betaproteobacteria</taxon>
        <taxon>Burkholderiales</taxon>
        <taxon>Burkholderiaceae</taxon>
        <taxon>Burkholderia</taxon>
        <taxon>Burkholderia cepacia complex</taxon>
    </lineage>
</organism>
<dbReference type="EMBL" id="PQVP01000002">
    <property type="protein sequence ID" value="POZ84931.1"/>
    <property type="molecule type" value="Genomic_DNA"/>
</dbReference>
<reference evidence="1 2" key="1">
    <citation type="submission" date="2018-01" db="EMBL/GenBank/DDBJ databases">
        <title>Successful Treatment of Persistent Burkholderia cepacia Bacteremia with Ceftazidime-Avibactam.</title>
        <authorList>
            <person name="Tamma P."/>
            <person name="Fan Y."/>
            <person name="Bergman Y."/>
            <person name="Sick-Samuels A."/>
            <person name="Hsu A."/>
            <person name="Timp W."/>
            <person name="Simner P."/>
        </authorList>
    </citation>
    <scope>NUCLEOTIDE SEQUENCE [LARGE SCALE GENOMIC DNA]</scope>
    <source>
        <strain evidence="1 2">170816</strain>
    </source>
</reference>
<accession>A0A2S5E0Q8</accession>
<gene>
    <name evidence="1" type="ORF">C3743_28215</name>
</gene>
<protein>
    <submittedName>
        <fullName evidence="1">Uncharacterized protein</fullName>
    </submittedName>
</protein>